<proteinExistence type="predicted"/>
<dbReference type="Gene3D" id="2.120.10.30">
    <property type="entry name" value="TolB, C-terminal domain"/>
    <property type="match status" value="1"/>
</dbReference>
<evidence type="ECO:0000256" key="4">
    <source>
        <dbReference type="ARBA" id="ARBA00023157"/>
    </source>
</evidence>
<reference evidence="7 8" key="1">
    <citation type="submission" date="2014-04" db="EMBL/GenBank/DDBJ databases">
        <title>Genome evolution of avian class.</title>
        <authorList>
            <person name="Zhang G."/>
            <person name="Li C."/>
        </authorList>
    </citation>
    <scope>NUCLEOTIDE SEQUENCE [LARGE SCALE GENOMIC DNA]</scope>
    <source>
        <strain evidence="7">BGI_N310</strain>
    </source>
</reference>
<sequence>NLYWTDTGRNTIEVARLDGSSRKVLINNSLDEPRAIAVFPKKGYLFWTDWGHIAKIERANLDGSERKILINTDLGWPNGLTLDYDTRRWIYWTDWQTKSIQRVDKYSGRNKETVLA</sequence>
<accession>A0A091MFA3</accession>
<evidence type="ECO:0000256" key="2">
    <source>
        <dbReference type="ARBA" id="ARBA00022729"/>
    </source>
</evidence>
<evidence type="ECO:0000256" key="1">
    <source>
        <dbReference type="ARBA" id="ARBA00022536"/>
    </source>
</evidence>
<keyword evidence="1" id="KW-0245">EGF-like domain</keyword>
<dbReference type="EMBL" id="KK824212">
    <property type="protein sequence ID" value="KFP71836.1"/>
    <property type="molecule type" value="Genomic_DNA"/>
</dbReference>
<evidence type="ECO:0000256" key="3">
    <source>
        <dbReference type="ARBA" id="ARBA00022737"/>
    </source>
</evidence>
<dbReference type="Proteomes" id="UP000053537">
    <property type="component" value="Unassembled WGS sequence"/>
</dbReference>
<feature type="repeat" description="LDL-receptor class B" evidence="6">
    <location>
        <begin position="43"/>
        <end position="86"/>
    </location>
</feature>
<dbReference type="SMART" id="SM00135">
    <property type="entry name" value="LY"/>
    <property type="match status" value="3"/>
</dbReference>
<dbReference type="InterPro" id="IPR000033">
    <property type="entry name" value="LDLR_classB_rpt"/>
</dbReference>
<name>A0A091MFA3_9PASS</name>
<keyword evidence="7" id="KW-0675">Receptor</keyword>
<dbReference type="PROSITE" id="PS51120">
    <property type="entry name" value="LDLRB"/>
    <property type="match status" value="2"/>
</dbReference>
<evidence type="ECO:0000256" key="6">
    <source>
        <dbReference type="PROSITE-ProRule" id="PRU00461"/>
    </source>
</evidence>
<keyword evidence="4" id="KW-1015">Disulfide bond</keyword>
<dbReference type="SUPFAM" id="SSF63825">
    <property type="entry name" value="YWTD domain"/>
    <property type="match status" value="1"/>
</dbReference>
<dbReference type="PANTHER" id="PTHR46513">
    <property type="entry name" value="VITELLOGENIN RECEPTOR-LIKE PROTEIN-RELATED-RELATED"/>
    <property type="match status" value="1"/>
</dbReference>
<feature type="repeat" description="LDL-receptor class B" evidence="6">
    <location>
        <begin position="1"/>
        <end position="42"/>
    </location>
</feature>
<keyword evidence="8" id="KW-1185">Reference proteome</keyword>
<gene>
    <name evidence="7" type="ORF">N310_09906</name>
</gene>
<dbReference type="InterPro" id="IPR011042">
    <property type="entry name" value="6-blade_b-propeller_TolB-like"/>
</dbReference>
<keyword evidence="5" id="KW-0325">Glycoprotein</keyword>
<dbReference type="Pfam" id="PF00058">
    <property type="entry name" value="Ldl_recept_b"/>
    <property type="match status" value="2"/>
</dbReference>
<evidence type="ECO:0000313" key="8">
    <source>
        <dbReference type="Proteomes" id="UP000053537"/>
    </source>
</evidence>
<keyword evidence="7" id="KW-0449">Lipoprotein</keyword>
<dbReference type="AlphaFoldDB" id="A0A091MFA3"/>
<feature type="non-terminal residue" evidence="7">
    <location>
        <position position="1"/>
    </location>
</feature>
<protein>
    <submittedName>
        <fullName evidence="7">Low-density lipoprotein receptor-related protein 4</fullName>
    </submittedName>
</protein>
<dbReference type="FunFam" id="2.120.10.30:FF:000241">
    <property type="entry name" value="Low-density lipoprotein receptor-related protein 6"/>
    <property type="match status" value="1"/>
</dbReference>
<feature type="non-terminal residue" evidence="7">
    <location>
        <position position="116"/>
    </location>
</feature>
<keyword evidence="2" id="KW-0732">Signal</keyword>
<keyword evidence="3" id="KW-0677">Repeat</keyword>
<evidence type="ECO:0000313" key="7">
    <source>
        <dbReference type="EMBL" id="KFP71836.1"/>
    </source>
</evidence>
<dbReference type="InterPro" id="IPR050778">
    <property type="entry name" value="Cueball_EGF_LRP_Nidogen"/>
</dbReference>
<evidence type="ECO:0000256" key="5">
    <source>
        <dbReference type="ARBA" id="ARBA00023180"/>
    </source>
</evidence>
<organism evidence="7 8">
    <name type="scientific">Acanthisitta chloris</name>
    <name type="common">rifleman</name>
    <dbReference type="NCBI Taxonomy" id="57068"/>
    <lineage>
        <taxon>Eukaryota</taxon>
        <taxon>Metazoa</taxon>
        <taxon>Chordata</taxon>
        <taxon>Craniata</taxon>
        <taxon>Vertebrata</taxon>
        <taxon>Euteleostomi</taxon>
        <taxon>Archelosauria</taxon>
        <taxon>Archosauria</taxon>
        <taxon>Dinosauria</taxon>
        <taxon>Saurischia</taxon>
        <taxon>Theropoda</taxon>
        <taxon>Coelurosauria</taxon>
        <taxon>Aves</taxon>
        <taxon>Neognathae</taxon>
        <taxon>Neoaves</taxon>
        <taxon>Telluraves</taxon>
        <taxon>Australaves</taxon>
        <taxon>Passeriformes</taxon>
        <taxon>Acanthisittidae</taxon>
        <taxon>Acanthisitta</taxon>
    </lineage>
</organism>